<organism evidence="1 2">
    <name type="scientific">Streptomyces violaceusniger</name>
    <dbReference type="NCBI Taxonomy" id="68280"/>
    <lineage>
        <taxon>Bacteria</taxon>
        <taxon>Bacillati</taxon>
        <taxon>Actinomycetota</taxon>
        <taxon>Actinomycetes</taxon>
        <taxon>Kitasatosporales</taxon>
        <taxon>Streptomycetaceae</taxon>
        <taxon>Streptomyces</taxon>
        <taxon>Streptomyces violaceusniger group</taxon>
    </lineage>
</organism>
<protein>
    <submittedName>
        <fullName evidence="1">Uncharacterized protein</fullName>
    </submittedName>
</protein>
<dbReference type="EMBL" id="LLZJ01000232">
    <property type="protein sequence ID" value="KUL57972.1"/>
    <property type="molecule type" value="Genomic_DNA"/>
</dbReference>
<gene>
    <name evidence="1" type="ORF">ADL28_19510</name>
</gene>
<evidence type="ECO:0000313" key="1">
    <source>
        <dbReference type="EMBL" id="KUL57972.1"/>
    </source>
</evidence>
<proteinExistence type="predicted"/>
<dbReference type="Proteomes" id="UP000053413">
    <property type="component" value="Unassembled WGS sequence"/>
</dbReference>
<comment type="caution">
    <text evidence="1">The sequence shown here is derived from an EMBL/GenBank/DDBJ whole genome shotgun (WGS) entry which is preliminary data.</text>
</comment>
<evidence type="ECO:0000313" key="2">
    <source>
        <dbReference type="Proteomes" id="UP000053413"/>
    </source>
</evidence>
<sequence length="81" mass="8025">MPAAGLALAGALAVTLTGGGTSGDTTAQPRETATVLLDRIAGTAAKSDVKPVRQDQFVYVKSLTAVGRDEGGRLLEAGAAA</sequence>
<dbReference type="RefSeq" id="WP_059145013.1">
    <property type="nucleotide sequence ID" value="NZ_LLZJ01000232.1"/>
</dbReference>
<reference evidence="2" key="1">
    <citation type="submission" date="2015-10" db="EMBL/GenBank/DDBJ databases">
        <authorList>
            <person name="Ju K.-S."/>
            <person name="Doroghazi J.R."/>
            <person name="Metcalf W.W."/>
        </authorList>
    </citation>
    <scope>NUCLEOTIDE SEQUENCE [LARGE SCALE GENOMIC DNA]</scope>
    <source>
        <strain evidence="2">NRRL F-8817</strain>
    </source>
</reference>
<accession>A0A0X3WMU3</accession>
<dbReference type="AlphaFoldDB" id="A0A0X3WMU3"/>
<name>A0A0X3WMU3_STRVO</name>